<dbReference type="AlphaFoldDB" id="A0A919TQL6"/>
<sequence>MIRLALIPSSGRDQRVFKLDMRRDLRYILFSPGLKFGGSVVQPTEDAAVKLAERLLTLRTSGLGKKITQAEFGKAIGRSSGLISSWERPDDPVIPPVKQLEQYAAFFSTPRSITGLPYRVPAEEELNEQERRIRKALREELLALRARAAGPSGTSPLDTLVGRGPWYFPDLDEDEPIVIVCPELPSEVLNAMDHAQPANLDYSDLYRITDLDALFELHGHIRAVNPDVTVEYRSVRAMRQGDPTGHLVVLGGVDWNPLQQQVMSRSDAPVEQVSEDDPLNRGYFRVTDTDESFPPVTDGDALLEDVGYFFRGINPFNKQKTVTVCNGMFKAGVVGTVRALTDKKMRDGNAEYLSQTFTTASSYALLFRVPIIENVDARVVITPEWTAPGTVLYTWSGPTEED</sequence>
<keyword evidence="1" id="KW-0175">Coiled coil</keyword>
<feature type="coiled-coil region" evidence="1">
    <location>
        <begin position="119"/>
        <end position="147"/>
    </location>
</feature>
<dbReference type="GO" id="GO:0003677">
    <property type="term" value="F:DNA binding"/>
    <property type="evidence" value="ECO:0007669"/>
    <property type="project" value="InterPro"/>
</dbReference>
<name>A0A919TQL6_9ACTN</name>
<keyword evidence="3" id="KW-1185">Reference proteome</keyword>
<dbReference type="Gene3D" id="1.10.260.40">
    <property type="entry name" value="lambda repressor-like DNA-binding domains"/>
    <property type="match status" value="1"/>
</dbReference>
<gene>
    <name evidence="2" type="ORF">Ate02nite_10190</name>
</gene>
<reference evidence="2" key="1">
    <citation type="submission" date="2021-01" db="EMBL/GenBank/DDBJ databases">
        <title>Whole genome shotgun sequence of Actinoplanes tereljensis NBRC 105297.</title>
        <authorList>
            <person name="Komaki H."/>
            <person name="Tamura T."/>
        </authorList>
    </citation>
    <scope>NUCLEOTIDE SEQUENCE</scope>
    <source>
        <strain evidence="2">NBRC 105297</strain>
    </source>
</reference>
<dbReference type="Proteomes" id="UP000623608">
    <property type="component" value="Unassembled WGS sequence"/>
</dbReference>
<organism evidence="2 3">
    <name type="scientific">Paractinoplanes tereljensis</name>
    <dbReference type="NCBI Taxonomy" id="571912"/>
    <lineage>
        <taxon>Bacteria</taxon>
        <taxon>Bacillati</taxon>
        <taxon>Actinomycetota</taxon>
        <taxon>Actinomycetes</taxon>
        <taxon>Micromonosporales</taxon>
        <taxon>Micromonosporaceae</taxon>
        <taxon>Paractinoplanes</taxon>
    </lineage>
</organism>
<protein>
    <submittedName>
        <fullName evidence="2">Uncharacterized protein</fullName>
    </submittedName>
</protein>
<dbReference type="InterPro" id="IPR010982">
    <property type="entry name" value="Lambda_DNA-bd_dom_sf"/>
</dbReference>
<evidence type="ECO:0000313" key="2">
    <source>
        <dbReference type="EMBL" id="GIF18289.1"/>
    </source>
</evidence>
<evidence type="ECO:0000313" key="3">
    <source>
        <dbReference type="Proteomes" id="UP000623608"/>
    </source>
</evidence>
<dbReference type="RefSeq" id="WP_203799561.1">
    <property type="nucleotide sequence ID" value="NZ_BOMY01000007.1"/>
</dbReference>
<evidence type="ECO:0000256" key="1">
    <source>
        <dbReference type="SAM" id="Coils"/>
    </source>
</evidence>
<comment type="caution">
    <text evidence="2">The sequence shown here is derived from an EMBL/GenBank/DDBJ whole genome shotgun (WGS) entry which is preliminary data.</text>
</comment>
<proteinExistence type="predicted"/>
<dbReference type="CDD" id="cd00093">
    <property type="entry name" value="HTH_XRE"/>
    <property type="match status" value="1"/>
</dbReference>
<accession>A0A919TQL6</accession>
<dbReference type="InterPro" id="IPR001387">
    <property type="entry name" value="Cro/C1-type_HTH"/>
</dbReference>
<dbReference type="EMBL" id="BOMY01000007">
    <property type="protein sequence ID" value="GIF18289.1"/>
    <property type="molecule type" value="Genomic_DNA"/>
</dbReference>